<proteinExistence type="predicted"/>
<evidence type="ECO:0000313" key="1">
    <source>
        <dbReference type="EMBL" id="KAF7503796.1"/>
    </source>
</evidence>
<name>A0A8H7AB02_9EURO</name>
<comment type="caution">
    <text evidence="1">The sequence shown here is derived from an EMBL/GenBank/DDBJ whole genome shotgun (WGS) entry which is preliminary data.</text>
</comment>
<evidence type="ECO:0000313" key="2">
    <source>
        <dbReference type="Proteomes" id="UP000606974"/>
    </source>
</evidence>
<dbReference type="EMBL" id="JAACFV010000162">
    <property type="protein sequence ID" value="KAF7503796.1"/>
    <property type="molecule type" value="Genomic_DNA"/>
</dbReference>
<dbReference type="AlphaFoldDB" id="A0A8H7AB02"/>
<accession>A0A8H7AB02</accession>
<reference evidence="1" key="1">
    <citation type="submission" date="2020-02" db="EMBL/GenBank/DDBJ databases">
        <authorList>
            <person name="Palmer J.M."/>
        </authorList>
    </citation>
    <scope>NUCLEOTIDE SEQUENCE</scope>
    <source>
        <strain evidence="1">EPUS1.4</strain>
        <tissue evidence="1">Thallus</tissue>
    </source>
</reference>
<keyword evidence="2" id="KW-1185">Reference proteome</keyword>
<sequence>MVKEVEASDLDKRTLRSWYTYGWICPVLDQGKSCCAGWQTGCQERMEQDLQGLKRFSTIPP</sequence>
<gene>
    <name evidence="1" type="ORF">GJ744_003288</name>
</gene>
<organism evidence="1 2">
    <name type="scientific">Endocarpon pusillum</name>
    <dbReference type="NCBI Taxonomy" id="364733"/>
    <lineage>
        <taxon>Eukaryota</taxon>
        <taxon>Fungi</taxon>
        <taxon>Dikarya</taxon>
        <taxon>Ascomycota</taxon>
        <taxon>Pezizomycotina</taxon>
        <taxon>Eurotiomycetes</taxon>
        <taxon>Chaetothyriomycetidae</taxon>
        <taxon>Verrucariales</taxon>
        <taxon>Verrucariaceae</taxon>
        <taxon>Endocarpon</taxon>
    </lineage>
</organism>
<dbReference type="Proteomes" id="UP000606974">
    <property type="component" value="Unassembled WGS sequence"/>
</dbReference>
<protein>
    <submittedName>
        <fullName evidence="1">Uncharacterized protein</fullName>
    </submittedName>
</protein>